<accession>A0ABY4B6W9</accession>
<proteinExistence type="predicted"/>
<dbReference type="SUPFAM" id="SSF54593">
    <property type="entry name" value="Glyoxalase/Bleomycin resistance protein/Dihydroxybiphenyl dioxygenase"/>
    <property type="match status" value="1"/>
</dbReference>
<evidence type="ECO:0000313" key="2">
    <source>
        <dbReference type="EMBL" id="UOE34529.1"/>
    </source>
</evidence>
<evidence type="ECO:0000256" key="1">
    <source>
        <dbReference type="ARBA" id="ARBA00023251"/>
    </source>
</evidence>
<dbReference type="InterPro" id="IPR000335">
    <property type="entry name" value="Bleomycin-R"/>
</dbReference>
<sequence>MLLPAYMVTPVFSISDYAKAIAFYIGWLGFRIDWEEVRNKQPVYVQVSRGEVILHLNALPDNVPAGAKARAEMQGLLAFHHQLARKNQDVRPALVPAYWNSQVLEMEVVDPFGNRIVFCEFAALPA</sequence>
<dbReference type="RefSeq" id="WP_243515674.1">
    <property type="nucleotide sequence ID" value="NZ_CP094534.1"/>
</dbReference>
<organism evidence="2 3">
    <name type="scientific">Hymenobacter monticola</name>
    <dbReference type="NCBI Taxonomy" id="1705399"/>
    <lineage>
        <taxon>Bacteria</taxon>
        <taxon>Pseudomonadati</taxon>
        <taxon>Bacteroidota</taxon>
        <taxon>Cytophagia</taxon>
        <taxon>Cytophagales</taxon>
        <taxon>Hymenobacteraceae</taxon>
        <taxon>Hymenobacter</taxon>
    </lineage>
</organism>
<dbReference type="InterPro" id="IPR029068">
    <property type="entry name" value="Glyas_Bleomycin-R_OHBP_Dase"/>
</dbReference>
<dbReference type="Pfam" id="PF19581">
    <property type="entry name" value="Glyoxalase_7"/>
    <property type="match status" value="1"/>
</dbReference>
<keyword evidence="1" id="KW-0046">Antibiotic resistance</keyword>
<reference evidence="2 3" key="1">
    <citation type="submission" date="2022-03" db="EMBL/GenBank/DDBJ databases">
        <title>Hymenobactersp. isolated from the air.</title>
        <authorList>
            <person name="Won M."/>
            <person name="Kwon S.-W."/>
        </authorList>
    </citation>
    <scope>NUCLEOTIDE SEQUENCE [LARGE SCALE GENOMIC DNA]</scope>
    <source>
        <strain evidence="2 3">KACC 22596</strain>
    </source>
</reference>
<dbReference type="EMBL" id="CP094534">
    <property type="protein sequence ID" value="UOE34529.1"/>
    <property type="molecule type" value="Genomic_DNA"/>
</dbReference>
<gene>
    <name evidence="2" type="ORF">MTP16_02485</name>
</gene>
<dbReference type="Gene3D" id="3.10.180.10">
    <property type="entry name" value="2,3-Dihydroxybiphenyl 1,2-Dioxygenase, domain 1"/>
    <property type="match status" value="1"/>
</dbReference>
<evidence type="ECO:0000313" key="3">
    <source>
        <dbReference type="Proteomes" id="UP000831390"/>
    </source>
</evidence>
<protein>
    <submittedName>
        <fullName evidence="2">Glyoxalase superfamily protein</fullName>
    </submittedName>
</protein>
<dbReference type="Proteomes" id="UP000831390">
    <property type="component" value="Chromosome"/>
</dbReference>
<keyword evidence="3" id="KW-1185">Reference proteome</keyword>
<name>A0ABY4B6W9_9BACT</name>